<gene>
    <name evidence="1" type="ORF">Tbon_02260</name>
</gene>
<keyword evidence="2" id="KW-1185">Reference proteome</keyword>
<protein>
    <recommendedName>
        <fullName evidence="3">Phage tail protein</fullName>
    </recommendedName>
</protein>
<proteinExistence type="predicted"/>
<evidence type="ECO:0008006" key="3">
    <source>
        <dbReference type="Google" id="ProtNLM"/>
    </source>
</evidence>
<sequence>MRPWRITRFEDRWDPTIGWNIPEADYEWQAQSGIRVAATQAVGRDYAVDLLGWARAPRSDAVETVRCALVAPDPQASIAQWMDIQRTLERIGRGKLWAELPDGSRLWCEARLRQAPNYTVSAYSWLRQAVSVQWQRLSPWWSETALQSQWTVISSGQQQTVTIGGTSPTGRVTIRLVAGTVGGYANPRIVDMAGGATIQCSRTAAVSGAILELDAWAQTARESTDGGTTWTDVSSSVSLPAWQVPWFELRPGVATIRYEQDSGSPSVTVTLTWVDAYAG</sequence>
<dbReference type="EMBL" id="CP042829">
    <property type="protein sequence ID" value="QFG02167.1"/>
    <property type="molecule type" value="Genomic_DNA"/>
</dbReference>
<evidence type="ECO:0000313" key="1">
    <source>
        <dbReference type="EMBL" id="QFG02167.1"/>
    </source>
</evidence>
<dbReference type="RefSeq" id="WP_158066103.1">
    <property type="nucleotide sequence ID" value="NZ_CP042829.1"/>
</dbReference>
<name>A0ABX6BZ38_9CHLR</name>
<dbReference type="Proteomes" id="UP000326331">
    <property type="component" value="Chromosome"/>
</dbReference>
<evidence type="ECO:0000313" key="2">
    <source>
        <dbReference type="Proteomes" id="UP000326331"/>
    </source>
</evidence>
<organism evidence="1 2">
    <name type="scientific">Tepidiforma bonchosmolovskayae</name>
    <dbReference type="NCBI Taxonomy" id="2601677"/>
    <lineage>
        <taxon>Bacteria</taxon>
        <taxon>Bacillati</taxon>
        <taxon>Chloroflexota</taxon>
        <taxon>Tepidiformia</taxon>
        <taxon>Tepidiformales</taxon>
        <taxon>Tepidiformaceae</taxon>
        <taxon>Tepidiforma</taxon>
    </lineage>
</organism>
<accession>A0ABX6BZ38</accession>
<reference evidence="1 2" key="2">
    <citation type="submission" date="2019-10" db="EMBL/GenBank/DDBJ databases">
        <title>Thermopilla bonchosmolovskayae gen. nov., sp. nov., a moderately thermophilic Chloroflexi bacterium from a Chukotka hot spring (Arctic, Russia), representing a novel classis Thermopillaia, which include previously uncultivated lineage OLB14.</title>
        <authorList>
            <person name="Kochetkova T.V."/>
            <person name="Zayulina K.S."/>
            <person name="Zhigarkov V.S."/>
            <person name="Minaev N.V."/>
            <person name="Novikov A."/>
            <person name="Toshchakov S.V."/>
            <person name="Elcheninov A.G."/>
            <person name="Kublanov I.V."/>
        </authorList>
    </citation>
    <scope>NUCLEOTIDE SEQUENCE [LARGE SCALE GENOMIC DNA]</scope>
    <source>
        <strain evidence="1 2">3753O</strain>
    </source>
</reference>
<reference evidence="1 2" key="1">
    <citation type="submission" date="2019-08" db="EMBL/GenBank/DDBJ databases">
        <authorList>
            <person name="Toschakov S.V."/>
        </authorList>
    </citation>
    <scope>NUCLEOTIDE SEQUENCE [LARGE SCALE GENOMIC DNA]</scope>
    <source>
        <strain evidence="1 2">3753O</strain>
    </source>
</reference>